<dbReference type="CDD" id="cd00464">
    <property type="entry name" value="SK"/>
    <property type="match status" value="1"/>
</dbReference>
<dbReference type="PANTHER" id="PTHR21087:SF16">
    <property type="entry name" value="SHIKIMATE KINASE 1, CHLOROPLASTIC"/>
    <property type="match status" value="1"/>
</dbReference>
<dbReference type="GO" id="GO:0009073">
    <property type="term" value="P:aromatic amino acid family biosynthetic process"/>
    <property type="evidence" value="ECO:0007669"/>
    <property type="project" value="UniProtKB-KW"/>
</dbReference>
<dbReference type="UniPathway" id="UPA00053">
    <property type="reaction ID" value="UER00088"/>
</dbReference>
<feature type="binding site" evidence="11">
    <location>
        <position position="65"/>
    </location>
    <ligand>
        <name>substrate</name>
    </ligand>
</feature>
<comment type="subcellular location">
    <subcellularLocation>
        <location evidence="11">Cytoplasm</location>
    </subcellularLocation>
</comment>
<comment type="similarity">
    <text evidence="2 11">Belongs to the shikimate kinase family.</text>
</comment>
<protein>
    <recommendedName>
        <fullName evidence="3 11">Shikimate kinase</fullName>
        <shortName evidence="11">SK</shortName>
        <ecNumber evidence="3 11">2.7.1.71</ecNumber>
    </recommendedName>
</protein>
<feature type="binding site" evidence="11">
    <location>
        <position position="88"/>
    </location>
    <ligand>
        <name>substrate</name>
    </ligand>
</feature>
<dbReference type="EC" id="2.7.1.71" evidence="3 11"/>
<keyword evidence="11" id="KW-0479">Metal-binding</keyword>
<dbReference type="Pfam" id="PF01202">
    <property type="entry name" value="SKI"/>
    <property type="match status" value="1"/>
</dbReference>
<dbReference type="EMBL" id="JBOK01000017">
    <property type="protein sequence ID" value="EXU79395.1"/>
    <property type="molecule type" value="Genomic_DNA"/>
</dbReference>
<dbReference type="GO" id="GO:0005829">
    <property type="term" value="C:cytosol"/>
    <property type="evidence" value="ECO:0007669"/>
    <property type="project" value="TreeGrafter"/>
</dbReference>
<dbReference type="GO" id="GO:0008652">
    <property type="term" value="P:amino acid biosynthetic process"/>
    <property type="evidence" value="ECO:0007669"/>
    <property type="project" value="UniProtKB-KW"/>
</dbReference>
<evidence type="ECO:0000256" key="10">
    <source>
        <dbReference type="ARBA" id="ARBA00048567"/>
    </source>
</evidence>
<comment type="subunit">
    <text evidence="11">Monomer.</text>
</comment>
<dbReference type="InterPro" id="IPR023000">
    <property type="entry name" value="Shikimate_kinase_CS"/>
</dbReference>
<dbReference type="InterPro" id="IPR031322">
    <property type="entry name" value="Shikimate/glucono_kinase"/>
</dbReference>
<keyword evidence="7 11" id="KW-0418">Kinase</keyword>
<feature type="binding site" evidence="11">
    <location>
        <begin position="19"/>
        <end position="24"/>
    </location>
    <ligand>
        <name>ATP</name>
        <dbReference type="ChEBI" id="CHEBI:30616"/>
    </ligand>
</feature>
<evidence type="ECO:0000256" key="3">
    <source>
        <dbReference type="ARBA" id="ARBA00012154"/>
    </source>
</evidence>
<dbReference type="GO" id="GO:0005524">
    <property type="term" value="F:ATP binding"/>
    <property type="evidence" value="ECO:0007669"/>
    <property type="project" value="UniProtKB-UniRule"/>
</dbReference>
<name>A0A014NZR6_9BURK</name>
<sequence>MSMHEQDAVVHFSLIGLPGSGKSTIGRQLARQWHLPFIDSDHVIEQRLGCTIKQYFAEHGEAAFRDVEQQVLAELLAATAPCVLSTGGGSVLRAANRQALQAHSTVFYLQSTPEDIARRLRNDTTRPLMQGDDPLQRLQELLAVREPLYLATAHYVVDAARQNASQVSRKIGMQAELAGLLTGQGSPGAAGD</sequence>
<dbReference type="HAMAP" id="MF_00109">
    <property type="entry name" value="Shikimate_kinase"/>
    <property type="match status" value="1"/>
</dbReference>
<feature type="binding site" evidence="11">
    <location>
        <position position="41"/>
    </location>
    <ligand>
        <name>substrate</name>
    </ligand>
</feature>
<dbReference type="PRINTS" id="PR01100">
    <property type="entry name" value="SHIKIMTKNASE"/>
</dbReference>
<dbReference type="GO" id="GO:0004765">
    <property type="term" value="F:shikimate kinase activity"/>
    <property type="evidence" value="ECO:0007669"/>
    <property type="project" value="UniProtKB-UniRule"/>
</dbReference>
<comment type="cofactor">
    <cofactor evidence="11">
        <name>Mg(2+)</name>
        <dbReference type="ChEBI" id="CHEBI:18420"/>
    </cofactor>
    <text evidence="11">Binds 1 Mg(2+) ion per subunit.</text>
</comment>
<comment type="catalytic activity">
    <reaction evidence="10 11">
        <text>shikimate + ATP = 3-phosphoshikimate + ADP + H(+)</text>
        <dbReference type="Rhea" id="RHEA:13121"/>
        <dbReference type="ChEBI" id="CHEBI:15378"/>
        <dbReference type="ChEBI" id="CHEBI:30616"/>
        <dbReference type="ChEBI" id="CHEBI:36208"/>
        <dbReference type="ChEBI" id="CHEBI:145989"/>
        <dbReference type="ChEBI" id="CHEBI:456216"/>
        <dbReference type="EC" id="2.7.1.71"/>
    </reaction>
</comment>
<keyword evidence="11" id="KW-0460">Magnesium</keyword>
<keyword evidence="4 11" id="KW-0028">Amino-acid biosynthesis</keyword>
<gene>
    <name evidence="11" type="primary">aroK</name>
    <name evidence="12" type="ORF">AX13_05545</name>
</gene>
<organism evidence="12 13">
    <name type="scientific">Comamonas aquatica DA1877</name>
    <dbReference type="NCBI Taxonomy" id="1457173"/>
    <lineage>
        <taxon>Bacteria</taxon>
        <taxon>Pseudomonadati</taxon>
        <taxon>Pseudomonadota</taxon>
        <taxon>Betaproteobacteria</taxon>
        <taxon>Burkholderiales</taxon>
        <taxon>Comamonadaceae</taxon>
        <taxon>Comamonas</taxon>
    </lineage>
</organism>
<feature type="binding site" evidence="11">
    <location>
        <position position="145"/>
    </location>
    <ligand>
        <name>substrate</name>
    </ligand>
</feature>
<evidence type="ECO:0000256" key="5">
    <source>
        <dbReference type="ARBA" id="ARBA00022679"/>
    </source>
</evidence>
<dbReference type="InterPro" id="IPR000623">
    <property type="entry name" value="Shikimate_kinase/TSH1"/>
</dbReference>
<dbReference type="Proteomes" id="UP000020766">
    <property type="component" value="Unassembled WGS sequence"/>
</dbReference>
<evidence type="ECO:0000256" key="7">
    <source>
        <dbReference type="ARBA" id="ARBA00022777"/>
    </source>
</evidence>
<keyword evidence="5 11" id="KW-0808">Transferase</keyword>
<keyword evidence="9 11" id="KW-0057">Aromatic amino acid biosynthesis</keyword>
<evidence type="ECO:0000256" key="9">
    <source>
        <dbReference type="ARBA" id="ARBA00023141"/>
    </source>
</evidence>
<evidence type="ECO:0000313" key="13">
    <source>
        <dbReference type="Proteomes" id="UP000020766"/>
    </source>
</evidence>
<evidence type="ECO:0000256" key="8">
    <source>
        <dbReference type="ARBA" id="ARBA00022840"/>
    </source>
</evidence>
<evidence type="ECO:0000256" key="2">
    <source>
        <dbReference type="ARBA" id="ARBA00006997"/>
    </source>
</evidence>
<dbReference type="InterPro" id="IPR027417">
    <property type="entry name" value="P-loop_NTPase"/>
</dbReference>
<keyword evidence="6 11" id="KW-0547">Nucleotide-binding</keyword>
<comment type="function">
    <text evidence="11">Catalyzes the specific phosphorylation of the 3-hydroxyl group of shikimic acid using ATP as a cosubstrate.</text>
</comment>
<dbReference type="PANTHER" id="PTHR21087">
    <property type="entry name" value="SHIKIMATE KINASE"/>
    <property type="match status" value="1"/>
</dbReference>
<feature type="binding site" evidence="11">
    <location>
        <position position="23"/>
    </location>
    <ligand>
        <name>Mg(2+)</name>
        <dbReference type="ChEBI" id="CHEBI:18420"/>
    </ligand>
</feature>
<keyword evidence="11" id="KW-0963">Cytoplasm</keyword>
<comment type="pathway">
    <text evidence="1 11">Metabolic intermediate biosynthesis; chorismate biosynthesis; chorismate from D-erythrose 4-phosphate and phosphoenolpyruvate: step 5/7.</text>
</comment>
<dbReference type="PATRIC" id="fig|1457173.3.peg.2789"/>
<dbReference type="AlphaFoldDB" id="A0A014NZR6"/>
<proteinExistence type="inferred from homology"/>
<dbReference type="SUPFAM" id="SSF52540">
    <property type="entry name" value="P-loop containing nucleoside triphosphate hydrolases"/>
    <property type="match status" value="1"/>
</dbReference>
<evidence type="ECO:0000256" key="6">
    <source>
        <dbReference type="ARBA" id="ARBA00022741"/>
    </source>
</evidence>
<comment type="caution">
    <text evidence="12">The sequence shown here is derived from an EMBL/GenBank/DDBJ whole genome shotgun (WGS) entry which is preliminary data.</text>
</comment>
<keyword evidence="13" id="KW-1185">Reference proteome</keyword>
<dbReference type="PROSITE" id="PS01128">
    <property type="entry name" value="SHIKIMATE_KINASE"/>
    <property type="match status" value="1"/>
</dbReference>
<evidence type="ECO:0000256" key="11">
    <source>
        <dbReference type="HAMAP-Rule" id="MF_00109"/>
    </source>
</evidence>
<feature type="binding site" evidence="11">
    <location>
        <position position="126"/>
    </location>
    <ligand>
        <name>ATP</name>
        <dbReference type="ChEBI" id="CHEBI:30616"/>
    </ligand>
</feature>
<dbReference type="STRING" id="225991.MA05_16745"/>
<dbReference type="GO" id="GO:0009423">
    <property type="term" value="P:chorismate biosynthetic process"/>
    <property type="evidence" value="ECO:0007669"/>
    <property type="project" value="UniProtKB-UniRule"/>
</dbReference>
<dbReference type="GO" id="GO:0000287">
    <property type="term" value="F:magnesium ion binding"/>
    <property type="evidence" value="ECO:0007669"/>
    <property type="project" value="UniProtKB-UniRule"/>
</dbReference>
<reference evidence="12 13" key="1">
    <citation type="submission" date="2014-01" db="EMBL/GenBank/DDBJ databases">
        <title>Interspecies Systems Biology Uncovers Metabolites Affecting C. elegans Gene Expression and Life History Traits.</title>
        <authorList>
            <person name="Watson E."/>
            <person name="Macneil L.T."/>
            <person name="Ritter A.D."/>
            <person name="Yilmaz L.S."/>
            <person name="Rosebrock A.P."/>
            <person name="Caudy A.A."/>
            <person name="Walhout A.J."/>
        </authorList>
    </citation>
    <scope>NUCLEOTIDE SEQUENCE [LARGE SCALE GENOMIC DNA]</scope>
    <source>
        <strain evidence="12 13">DA1877</strain>
    </source>
</reference>
<evidence type="ECO:0000256" key="1">
    <source>
        <dbReference type="ARBA" id="ARBA00004842"/>
    </source>
</evidence>
<accession>A0A014NZR6</accession>
<keyword evidence="8 11" id="KW-0067">ATP-binding</keyword>
<evidence type="ECO:0000256" key="4">
    <source>
        <dbReference type="ARBA" id="ARBA00022605"/>
    </source>
</evidence>
<dbReference type="Gene3D" id="3.40.50.300">
    <property type="entry name" value="P-loop containing nucleotide triphosphate hydrolases"/>
    <property type="match status" value="1"/>
</dbReference>
<evidence type="ECO:0000313" key="12">
    <source>
        <dbReference type="EMBL" id="EXU79395.1"/>
    </source>
</evidence>
<feature type="binding site" evidence="11">
    <location>
        <position position="162"/>
    </location>
    <ligand>
        <name>ATP</name>
        <dbReference type="ChEBI" id="CHEBI:30616"/>
    </ligand>
</feature>